<dbReference type="EMBL" id="LFBV01000012">
    <property type="protein sequence ID" value="OKH90500.1"/>
    <property type="molecule type" value="Genomic_DNA"/>
</dbReference>
<name>A0A1Q4UY29_9ACTN</name>
<reference evidence="1 2" key="1">
    <citation type="submission" date="2015-06" db="EMBL/GenBank/DDBJ databases">
        <title>Cloning and characterization of the uncialamcin biosynthetic gene cluster.</title>
        <authorList>
            <person name="Yan X."/>
            <person name="Huang T."/>
            <person name="Ge H."/>
            <person name="Shen B."/>
        </authorList>
    </citation>
    <scope>NUCLEOTIDE SEQUENCE [LARGE SCALE GENOMIC DNA]</scope>
    <source>
        <strain evidence="1 2">DCA2648</strain>
    </source>
</reference>
<comment type="caution">
    <text evidence="1">The sequence shown here is derived from an EMBL/GenBank/DDBJ whole genome shotgun (WGS) entry which is preliminary data.</text>
</comment>
<accession>A0A1Q4UY29</accession>
<dbReference type="Proteomes" id="UP000186455">
    <property type="component" value="Unassembled WGS sequence"/>
</dbReference>
<dbReference type="RefSeq" id="WP_073795561.1">
    <property type="nucleotide sequence ID" value="NZ_JBITHB010000021.1"/>
</dbReference>
<proteinExistence type="predicted"/>
<organism evidence="1 2">
    <name type="scientific">Streptomyces uncialis</name>
    <dbReference type="NCBI Taxonomy" id="1048205"/>
    <lineage>
        <taxon>Bacteria</taxon>
        <taxon>Bacillati</taxon>
        <taxon>Actinomycetota</taxon>
        <taxon>Actinomycetes</taxon>
        <taxon>Kitasatosporales</taxon>
        <taxon>Streptomycetaceae</taxon>
        <taxon>Streptomyces</taxon>
    </lineage>
</organism>
<keyword evidence="2" id="KW-1185">Reference proteome</keyword>
<dbReference type="AlphaFoldDB" id="A0A1Q4UY29"/>
<sequence length="120" mass="13267">MTIEHSAGDPEAAYMGAPALDIELPWLQRFTRTPGFEASREFLLRKAAFLDRLTLQQTESHGSEATGPLVRTAETAAFGLVEHDTEHHGLSPKGADLAAGEDYRAYVREAYRAWSLAQNH</sequence>
<protein>
    <submittedName>
        <fullName evidence="1">Uncharacterized protein</fullName>
    </submittedName>
</protein>
<evidence type="ECO:0000313" key="1">
    <source>
        <dbReference type="EMBL" id="OKH90500.1"/>
    </source>
</evidence>
<gene>
    <name evidence="1" type="ORF">AB852_35690</name>
</gene>
<evidence type="ECO:0000313" key="2">
    <source>
        <dbReference type="Proteomes" id="UP000186455"/>
    </source>
</evidence>
<dbReference type="STRING" id="1048205.AB852_35690"/>